<accession>A0A1T0A7L8</accession>
<gene>
    <name evidence="10" type="primary">yicG</name>
    <name evidence="9" type="ORF">B0181_02790</name>
    <name evidence="10" type="ORF">NCTC10293_00727</name>
</gene>
<keyword evidence="5 7" id="KW-1133">Transmembrane helix</keyword>
<evidence type="ECO:0000313" key="11">
    <source>
        <dbReference type="Proteomes" id="UP000190435"/>
    </source>
</evidence>
<name>A0A1T0A7L8_9GAMM</name>
<dbReference type="OrthoDB" id="9791874at2"/>
<dbReference type="Proteomes" id="UP000255279">
    <property type="component" value="Unassembled WGS sequence"/>
</dbReference>
<evidence type="ECO:0000313" key="10">
    <source>
        <dbReference type="EMBL" id="STZ10392.1"/>
    </source>
</evidence>
<dbReference type="PANTHER" id="PTHR30506:SF3">
    <property type="entry name" value="UPF0126 INNER MEMBRANE PROTEIN YADS-RELATED"/>
    <property type="match status" value="1"/>
</dbReference>
<keyword evidence="6 7" id="KW-0472">Membrane</keyword>
<evidence type="ECO:0000256" key="7">
    <source>
        <dbReference type="SAM" id="Phobius"/>
    </source>
</evidence>
<evidence type="ECO:0000256" key="3">
    <source>
        <dbReference type="ARBA" id="ARBA00022475"/>
    </source>
</evidence>
<dbReference type="PANTHER" id="PTHR30506">
    <property type="entry name" value="INNER MEMBRANE PROTEIN"/>
    <property type="match status" value="1"/>
</dbReference>
<keyword evidence="11" id="KW-1185">Reference proteome</keyword>
<reference evidence="9 11" key="1">
    <citation type="submission" date="2017-02" db="EMBL/GenBank/DDBJ databases">
        <title>Draft genome sequence of Moraxella caviae CCUG 355 type strain.</title>
        <authorList>
            <person name="Engstrom-Jakobsson H."/>
            <person name="Salva-Serra F."/>
            <person name="Thorell K."/>
            <person name="Gonzales-Siles L."/>
            <person name="Karlsson R."/>
            <person name="Boulund F."/>
            <person name="Engstrand L."/>
            <person name="Moore E."/>
        </authorList>
    </citation>
    <scope>NUCLEOTIDE SEQUENCE [LARGE SCALE GENOMIC DNA]</scope>
    <source>
        <strain evidence="9 11">CCUG 355</strain>
    </source>
</reference>
<sequence>MNFTPDFAIYLLDMVGIVACAIAGTTLALHKRFDFFGCILVSMVNAIGGGTLRDVMLGRHPLFWMTDLNYVIVITATSLLCQVFFGAYRRVAWTLVFFDAVGLAAFSVIGLTVALSLGAHPLIAMLMAVMTSIAGGIMRDMICHEIPLVLQKEIYISASIIGSLLYLGLERLAVPTHITETLTLMTIFGVRMLAVRFDWHLPSLQLKLGR</sequence>
<dbReference type="Proteomes" id="UP000190435">
    <property type="component" value="Unassembled WGS sequence"/>
</dbReference>
<dbReference type="InterPro" id="IPR005115">
    <property type="entry name" value="Gly_transporter"/>
</dbReference>
<evidence type="ECO:0000313" key="12">
    <source>
        <dbReference type="Proteomes" id="UP000255279"/>
    </source>
</evidence>
<dbReference type="AlphaFoldDB" id="A0A1T0A7L8"/>
<evidence type="ECO:0000256" key="2">
    <source>
        <dbReference type="ARBA" id="ARBA00008193"/>
    </source>
</evidence>
<evidence type="ECO:0000256" key="1">
    <source>
        <dbReference type="ARBA" id="ARBA00004651"/>
    </source>
</evidence>
<dbReference type="Pfam" id="PF03458">
    <property type="entry name" value="Gly_transporter"/>
    <property type="match status" value="2"/>
</dbReference>
<keyword evidence="3" id="KW-1003">Cell membrane</keyword>
<evidence type="ECO:0000256" key="6">
    <source>
        <dbReference type="ARBA" id="ARBA00023136"/>
    </source>
</evidence>
<evidence type="ECO:0000313" key="9">
    <source>
        <dbReference type="EMBL" id="OOR91687.1"/>
    </source>
</evidence>
<organism evidence="9 11">
    <name type="scientific">Moraxella caviae</name>
    <dbReference type="NCBI Taxonomy" id="34060"/>
    <lineage>
        <taxon>Bacteria</taxon>
        <taxon>Pseudomonadati</taxon>
        <taxon>Pseudomonadota</taxon>
        <taxon>Gammaproteobacteria</taxon>
        <taxon>Moraxellales</taxon>
        <taxon>Moraxellaceae</taxon>
        <taxon>Moraxella</taxon>
    </lineage>
</organism>
<feature type="domain" description="Glycine transporter" evidence="8">
    <location>
        <begin position="97"/>
        <end position="169"/>
    </location>
</feature>
<protein>
    <submittedName>
        <fullName evidence="10">Predicted membrane protein</fullName>
    </submittedName>
</protein>
<feature type="transmembrane region" description="Helical" evidence="7">
    <location>
        <begin position="68"/>
        <end position="88"/>
    </location>
</feature>
<feature type="transmembrane region" description="Helical" evidence="7">
    <location>
        <begin position="95"/>
        <end position="117"/>
    </location>
</feature>
<feature type="transmembrane region" description="Helical" evidence="7">
    <location>
        <begin position="123"/>
        <end position="142"/>
    </location>
</feature>
<keyword evidence="4 7" id="KW-0812">Transmembrane</keyword>
<dbReference type="GO" id="GO:0005886">
    <property type="term" value="C:plasma membrane"/>
    <property type="evidence" value="ECO:0007669"/>
    <property type="project" value="UniProtKB-SubCell"/>
</dbReference>
<evidence type="ECO:0000256" key="5">
    <source>
        <dbReference type="ARBA" id="ARBA00022989"/>
    </source>
</evidence>
<proteinExistence type="inferred from homology"/>
<evidence type="ECO:0000256" key="4">
    <source>
        <dbReference type="ARBA" id="ARBA00022692"/>
    </source>
</evidence>
<feature type="domain" description="Glycine transporter" evidence="8">
    <location>
        <begin position="11"/>
        <end position="84"/>
    </location>
</feature>
<dbReference type="EMBL" id="MUXU01000020">
    <property type="protein sequence ID" value="OOR91687.1"/>
    <property type="molecule type" value="Genomic_DNA"/>
</dbReference>
<comment type="subcellular location">
    <subcellularLocation>
        <location evidence="1">Cell membrane</location>
        <topology evidence="1">Multi-pass membrane protein</topology>
    </subcellularLocation>
</comment>
<comment type="similarity">
    <text evidence="2">Belongs to the UPF0126 family.</text>
</comment>
<feature type="transmembrane region" description="Helical" evidence="7">
    <location>
        <begin position="7"/>
        <end position="28"/>
    </location>
</feature>
<dbReference type="EMBL" id="UGQE01000001">
    <property type="protein sequence ID" value="STZ10392.1"/>
    <property type="molecule type" value="Genomic_DNA"/>
</dbReference>
<dbReference type="RefSeq" id="WP_078275965.1">
    <property type="nucleotide sequence ID" value="NZ_MUXU01000020.1"/>
</dbReference>
<evidence type="ECO:0000259" key="8">
    <source>
        <dbReference type="Pfam" id="PF03458"/>
    </source>
</evidence>
<reference evidence="10 12" key="2">
    <citation type="submission" date="2018-06" db="EMBL/GenBank/DDBJ databases">
        <authorList>
            <consortium name="Pathogen Informatics"/>
            <person name="Doyle S."/>
        </authorList>
    </citation>
    <scope>NUCLEOTIDE SEQUENCE [LARGE SCALE GENOMIC DNA]</scope>
    <source>
        <strain evidence="10 12">NCTC10293</strain>
    </source>
</reference>